<accession>A0A9E6ZFV6</accession>
<accession>T0DNZ6</accession>
<dbReference type="RefSeq" id="WP_021294776.1">
    <property type="nucleotide sequence ID" value="NZ_AURB01000014.1"/>
</dbReference>
<proteinExistence type="predicted"/>
<reference evidence="2" key="1">
    <citation type="journal article" date="2022" name="G3 (Bethesda)">
        <title>Unveiling the complete genome sequence of Alicyclobacillus acidoterrestris DSM 3922T, a taint-producing strain.</title>
        <authorList>
            <person name="Leonardo I.C."/>
            <person name="Barreto Crespo M.T."/>
            <person name="Gaspar F.B."/>
        </authorList>
    </citation>
    <scope>NUCLEOTIDE SEQUENCE [LARGE SCALE GENOMIC DNA]</scope>
    <source>
        <strain evidence="2">DSM 3922</strain>
    </source>
</reference>
<gene>
    <name evidence="1" type="ORF">K1I37_02145</name>
</gene>
<dbReference type="EMBL" id="CP080467">
    <property type="protein sequence ID" value="UNO49380.1"/>
    <property type="molecule type" value="Genomic_DNA"/>
</dbReference>
<dbReference type="AlphaFoldDB" id="T0DNZ6"/>
<evidence type="ECO:0000313" key="2">
    <source>
        <dbReference type="Proteomes" id="UP000829401"/>
    </source>
</evidence>
<name>T0DNZ6_ALIAG</name>
<dbReference type="Proteomes" id="UP000829401">
    <property type="component" value="Chromosome"/>
</dbReference>
<dbReference type="KEGG" id="aaco:K1I37_02145"/>
<organism evidence="1 2">
    <name type="scientific">Alicyclobacillus acidoterrestris (strain ATCC 49025 / DSM 3922 / CIP 106132 / NCIMB 13137 / GD3B)</name>
    <dbReference type="NCBI Taxonomy" id="1356854"/>
    <lineage>
        <taxon>Bacteria</taxon>
        <taxon>Bacillati</taxon>
        <taxon>Bacillota</taxon>
        <taxon>Bacilli</taxon>
        <taxon>Bacillales</taxon>
        <taxon>Alicyclobacillaceae</taxon>
        <taxon>Alicyclobacillus</taxon>
    </lineage>
</organism>
<protein>
    <submittedName>
        <fullName evidence="1">Uncharacterized protein</fullName>
    </submittedName>
</protein>
<keyword evidence="2" id="KW-1185">Reference proteome</keyword>
<sequence>MTTQTKGSMEKTISILEDKLVGEKIEHISTILHYEYDLRISQLITLKEAVTLHIACVESELHQDRRAIIRYEQDEIIECDAENEAQRIWNLFHEEIAEVTKVSKADLHEFLAKALQLQEE</sequence>
<evidence type="ECO:0000313" key="1">
    <source>
        <dbReference type="EMBL" id="UNO49380.1"/>
    </source>
</evidence>
<dbReference type="OrthoDB" id="9994811at2"/>